<keyword evidence="2" id="KW-1133">Transmembrane helix</keyword>
<evidence type="ECO:0000313" key="3">
    <source>
        <dbReference type="EMBL" id="RSX50539.1"/>
    </source>
</evidence>
<accession>A0A430FCH3</accession>
<proteinExistence type="predicted"/>
<evidence type="ECO:0000256" key="2">
    <source>
        <dbReference type="SAM" id="Phobius"/>
    </source>
</evidence>
<gene>
    <name evidence="3" type="ORF">D2E23_1562</name>
</gene>
<name>A0A430FCH3_9BIFI</name>
<feature type="transmembrane region" description="Helical" evidence="2">
    <location>
        <begin position="25"/>
        <end position="49"/>
    </location>
</feature>
<reference evidence="3 4" key="1">
    <citation type="submission" date="2018-09" db="EMBL/GenBank/DDBJ databases">
        <title>Characterization of the phylogenetic diversity of five novel species belonging to the genus Bifidobacterium.</title>
        <authorList>
            <person name="Lugli G.A."/>
            <person name="Duranti S."/>
            <person name="Milani C."/>
        </authorList>
    </citation>
    <scope>NUCLEOTIDE SEQUENCE [LARGE SCALE GENOMIC DNA]</scope>
    <source>
        <strain evidence="3 4">2028B</strain>
    </source>
</reference>
<dbReference type="Proteomes" id="UP000288607">
    <property type="component" value="Unassembled WGS sequence"/>
</dbReference>
<keyword evidence="4" id="KW-1185">Reference proteome</keyword>
<dbReference type="EMBL" id="QXGJ01000007">
    <property type="protein sequence ID" value="RSX50539.1"/>
    <property type="molecule type" value="Genomic_DNA"/>
</dbReference>
<dbReference type="OrthoDB" id="3239836at2"/>
<protein>
    <submittedName>
        <fullName evidence="3">Uncharacterized protein</fullName>
    </submittedName>
</protein>
<keyword evidence="2" id="KW-0472">Membrane</keyword>
<evidence type="ECO:0000313" key="4">
    <source>
        <dbReference type="Proteomes" id="UP000288607"/>
    </source>
</evidence>
<evidence type="ECO:0000256" key="1">
    <source>
        <dbReference type="SAM" id="MobiDB-lite"/>
    </source>
</evidence>
<comment type="caution">
    <text evidence="3">The sequence shown here is derived from an EMBL/GenBank/DDBJ whole genome shotgun (WGS) entry which is preliminary data.</text>
</comment>
<dbReference type="RefSeq" id="WP_126030378.1">
    <property type="nucleotide sequence ID" value="NZ_QXGJ01000007.1"/>
</dbReference>
<keyword evidence="2" id="KW-0812">Transmembrane</keyword>
<dbReference type="AlphaFoldDB" id="A0A430FCH3"/>
<feature type="compositionally biased region" description="Low complexity" evidence="1">
    <location>
        <begin position="266"/>
        <end position="303"/>
    </location>
</feature>
<organism evidence="3 4">
    <name type="scientific">Bifidobacterium callimiconis</name>
    <dbReference type="NCBI Taxonomy" id="2306973"/>
    <lineage>
        <taxon>Bacteria</taxon>
        <taxon>Bacillati</taxon>
        <taxon>Actinomycetota</taxon>
        <taxon>Actinomycetes</taxon>
        <taxon>Bifidobacteriales</taxon>
        <taxon>Bifidobacteriaceae</taxon>
        <taxon>Bifidobacterium</taxon>
    </lineage>
</organism>
<sequence>MAVLDIHGGRVSRGIHRLFGRRASVVNTFAPVLTAFMSLMCCLGLLAVLPSPAALAAAPGISGRGTDESDLSACERALSLGFGDTERYQSSLPSYLRLFSAVDGQSRWHTAAVECPQRFAEGTVRSALAAHAANTLAARTGINGVVSTSSTSLDDDLTLHVDASTAAGLSLAEDRAGFAFEILAARHNADATLYKISDQRKSNAQILATAVAQESDPRQKVYAVDSLIANPNETVDPTNGLKASTTAVVEMNCALEQLDAVSAMTGKNSNSTASASSQSGSTASAASGSSTESTKSSSGSSSSRTDTETHDLTVISDLISAHIATALDLGYPALETALLK</sequence>
<feature type="region of interest" description="Disordered" evidence="1">
    <location>
        <begin position="266"/>
        <end position="308"/>
    </location>
</feature>